<evidence type="ECO:0000313" key="4">
    <source>
        <dbReference type="Proteomes" id="UP000295281"/>
    </source>
</evidence>
<dbReference type="OrthoDB" id="4133219at2"/>
<dbReference type="AlphaFoldDB" id="A0A4R6UVE7"/>
<dbReference type="RefSeq" id="WP_133742279.1">
    <property type="nucleotide sequence ID" value="NZ_SNYN01000013.1"/>
</dbReference>
<dbReference type="InterPro" id="IPR017972">
    <property type="entry name" value="Cyt_P450_CS"/>
</dbReference>
<dbReference type="Gene3D" id="1.10.630.10">
    <property type="entry name" value="Cytochrome P450"/>
    <property type="match status" value="1"/>
</dbReference>
<dbReference type="GO" id="GO:0020037">
    <property type="term" value="F:heme binding"/>
    <property type="evidence" value="ECO:0007669"/>
    <property type="project" value="InterPro"/>
</dbReference>
<dbReference type="InterPro" id="IPR036396">
    <property type="entry name" value="Cyt_P450_sf"/>
</dbReference>
<comment type="caution">
    <text evidence="3">The sequence shown here is derived from an EMBL/GenBank/DDBJ whole genome shotgun (WGS) entry which is preliminary data.</text>
</comment>
<dbReference type="PANTHER" id="PTHR46696">
    <property type="entry name" value="P450, PUTATIVE (EUROFUNG)-RELATED"/>
    <property type="match status" value="1"/>
</dbReference>
<evidence type="ECO:0000256" key="2">
    <source>
        <dbReference type="SAM" id="MobiDB-lite"/>
    </source>
</evidence>
<accession>A0A4R6UVE7</accession>
<dbReference type="PRINTS" id="PR00359">
    <property type="entry name" value="BP450"/>
</dbReference>
<comment type="similarity">
    <text evidence="1">Belongs to the cytochrome P450 family.</text>
</comment>
<gene>
    <name evidence="3" type="ORF">EV190_1135</name>
</gene>
<evidence type="ECO:0000313" key="3">
    <source>
        <dbReference type="EMBL" id="TDQ50236.1"/>
    </source>
</evidence>
<dbReference type="PANTHER" id="PTHR46696:SF1">
    <property type="entry name" value="CYTOCHROME P450 YJIB-RELATED"/>
    <property type="match status" value="1"/>
</dbReference>
<proteinExistence type="inferred from homology"/>
<name>A0A4R6UVE7_9ACTN</name>
<keyword evidence="4" id="KW-1185">Reference proteome</keyword>
<dbReference type="PROSITE" id="PS00086">
    <property type="entry name" value="CYTOCHROME_P450"/>
    <property type="match status" value="1"/>
</dbReference>
<dbReference type="EMBL" id="SNYN01000013">
    <property type="protein sequence ID" value="TDQ50236.1"/>
    <property type="molecule type" value="Genomic_DNA"/>
</dbReference>
<dbReference type="InterPro" id="IPR002397">
    <property type="entry name" value="Cyt_P450_B"/>
</dbReference>
<dbReference type="GO" id="GO:0004497">
    <property type="term" value="F:monooxygenase activity"/>
    <property type="evidence" value="ECO:0007669"/>
    <property type="project" value="InterPro"/>
</dbReference>
<feature type="region of interest" description="Disordered" evidence="2">
    <location>
        <begin position="408"/>
        <end position="499"/>
    </location>
</feature>
<organism evidence="3 4">
    <name type="scientific">Actinorugispora endophytica</name>
    <dbReference type="NCBI Taxonomy" id="1605990"/>
    <lineage>
        <taxon>Bacteria</taxon>
        <taxon>Bacillati</taxon>
        <taxon>Actinomycetota</taxon>
        <taxon>Actinomycetes</taxon>
        <taxon>Streptosporangiales</taxon>
        <taxon>Nocardiopsidaceae</taxon>
        <taxon>Actinorugispora</taxon>
    </lineage>
</organism>
<feature type="compositionally biased region" description="Basic residues" evidence="2">
    <location>
        <begin position="456"/>
        <end position="466"/>
    </location>
</feature>
<dbReference type="GO" id="GO:0005506">
    <property type="term" value="F:iron ion binding"/>
    <property type="evidence" value="ECO:0007669"/>
    <property type="project" value="InterPro"/>
</dbReference>
<protein>
    <submittedName>
        <fullName evidence="3">Cytochrome P450</fullName>
    </submittedName>
</protein>
<reference evidence="3 4" key="1">
    <citation type="submission" date="2019-03" db="EMBL/GenBank/DDBJ databases">
        <title>Genomic Encyclopedia of Type Strains, Phase IV (KMG-IV): sequencing the most valuable type-strain genomes for metagenomic binning, comparative biology and taxonomic classification.</title>
        <authorList>
            <person name="Goeker M."/>
        </authorList>
    </citation>
    <scope>NUCLEOTIDE SEQUENCE [LARGE SCALE GENOMIC DNA]</scope>
    <source>
        <strain evidence="3 4">DSM 46770</strain>
    </source>
</reference>
<dbReference type="GO" id="GO:0016705">
    <property type="term" value="F:oxidoreductase activity, acting on paired donors, with incorporation or reduction of molecular oxygen"/>
    <property type="evidence" value="ECO:0007669"/>
    <property type="project" value="InterPro"/>
</dbReference>
<sequence length="499" mass="52976">MSSTRPTPGSTPPPARCPARARAVPLYRDARRPDHARLWEELRARFGAVAPVEITPGVPGWLLLGYHENLDVLRDPSRFSADPGRSLGAGPSWGGVLAVEGERHRRLRAPIVEGLAAAGGRRLSSGIRRLAGKLVDGFAAEGHADLIASYAAPLPAMVLNLLFGLGDEYGELLAALTSARDDGDAATAERAAADVRRYVAALVERRRADPGDDFVSRLLAHPAGLADGEAAAELLLLLNAGLEPTTHLIGNALRLLLTGSETAEAYRGAALPAVDFLDYVMWVDPPLQTLAGRYPTHDVRIGGVEIKEGEPLFLGFAPAHADPATRRGGRGDVDAFAGNRAHLMWGAGPHGCPAQALACEITLTAIDVLLDRLDGLALERGAGELRWRASLSVHGLVRLPVRFAAEPGPAAETRPVREKGARRVLPASQRRPRARGARYGAPGGAGDAAPGEPVRHVRAKTPRRLRATGARYGAPARQEARPADPLESLLARWGRDGRA</sequence>
<dbReference type="Proteomes" id="UP000295281">
    <property type="component" value="Unassembled WGS sequence"/>
</dbReference>
<evidence type="ECO:0000256" key="1">
    <source>
        <dbReference type="ARBA" id="ARBA00010617"/>
    </source>
</evidence>
<dbReference type="SUPFAM" id="SSF48264">
    <property type="entry name" value="Cytochrome P450"/>
    <property type="match status" value="1"/>
</dbReference>